<evidence type="ECO:0000313" key="2">
    <source>
        <dbReference type="Proteomes" id="UP001523262"/>
    </source>
</evidence>
<keyword evidence="2" id="KW-1185">Reference proteome</keyword>
<organism evidence="1 2">
    <name type="scientific">Neobacillus pocheonensis</name>
    <dbReference type="NCBI Taxonomy" id="363869"/>
    <lineage>
        <taxon>Bacteria</taxon>
        <taxon>Bacillati</taxon>
        <taxon>Bacillota</taxon>
        <taxon>Bacilli</taxon>
        <taxon>Bacillales</taxon>
        <taxon>Bacillaceae</taxon>
        <taxon>Neobacillus</taxon>
    </lineage>
</organism>
<accession>A0ABT0WAF3</accession>
<name>A0ABT0WAF3_9BACI</name>
<proteinExistence type="predicted"/>
<dbReference type="Proteomes" id="UP001523262">
    <property type="component" value="Unassembled WGS sequence"/>
</dbReference>
<gene>
    <name evidence="1" type="ORF">NDK43_13975</name>
</gene>
<reference evidence="1 2" key="1">
    <citation type="submission" date="2022-06" db="EMBL/GenBank/DDBJ databases">
        <authorList>
            <person name="Jeon C.O."/>
        </authorList>
    </citation>
    <scope>NUCLEOTIDE SEQUENCE [LARGE SCALE GENOMIC DNA]</scope>
    <source>
        <strain evidence="1 2">KCTC 13943</strain>
    </source>
</reference>
<dbReference type="EMBL" id="JAMQCR010000001">
    <property type="protein sequence ID" value="MCM2533301.1"/>
    <property type="molecule type" value="Genomic_DNA"/>
</dbReference>
<sequence length="107" mass="12393">MADLKDKFTVDDIKELDQRLNRIFYQVTHYQTRSNAGQVEIQLLDVIDRICRVSGMLCDLIEQHLEGNIETNDPYRYIDGKLSIAENGINNFLKVKKIDLDKPQGSH</sequence>
<comment type="caution">
    <text evidence="1">The sequence shown here is derived from an EMBL/GenBank/DDBJ whole genome shotgun (WGS) entry which is preliminary data.</text>
</comment>
<evidence type="ECO:0000313" key="1">
    <source>
        <dbReference type="EMBL" id="MCM2533301.1"/>
    </source>
</evidence>
<protein>
    <submittedName>
        <fullName evidence="1">Uncharacterized protein</fullName>
    </submittedName>
</protein>